<evidence type="ECO:0000313" key="4">
    <source>
        <dbReference type="Proteomes" id="UP000011543"/>
    </source>
</evidence>
<gene>
    <name evidence="1" type="ordered locus">Nmag_3981</name>
    <name evidence="2" type="ORF">C500_15350</name>
</gene>
<sequence>MGTSLHLNVECKTDTGWEFVETDVSQPGGYDMMGCLFGIRNCCNFEPIAPPDRGIPENASDQFEPLRDDDEFLTTWVGLDEIEAIDWDEYANRRDSRVSFYDEGGNYIKKVGAFSIPCEEDFDYMERVNNGEEVTLTLAKDWFEFDAGDEVTLVREWRQRKDVKNDGWEDNFEIFRGLADEYGGSKNVRMIAIAVG</sequence>
<reference evidence="1 3" key="2">
    <citation type="journal article" date="2012" name="BMC Genomics">
        <title>A comparative genomics perspective on the genetic content of the alkaliphilic haloarchaeon Natrialba magadii ATCC 43099T.</title>
        <authorList>
            <person name="Siddaramappa S."/>
            <person name="Challacombe J.F."/>
            <person name="Decastro R.E."/>
            <person name="Pfeiffer F."/>
            <person name="Sastre D.E."/>
            <person name="Gimenez M.I."/>
            <person name="Paggi R.A."/>
            <person name="Detter J.C."/>
            <person name="Davenport K.W."/>
            <person name="Goodwin L.A."/>
            <person name="Kyrpides N."/>
            <person name="Tapia R."/>
            <person name="Pitluck S."/>
            <person name="Lucas S."/>
            <person name="Woyke T."/>
            <person name="Maupin-Furlow J.A."/>
        </authorList>
    </citation>
    <scope>NUCLEOTIDE SEQUENCE [LARGE SCALE GENOMIC DNA]</scope>
    <source>
        <strain evidence="1">ATCC 43099</strain>
        <strain evidence="3">ATCC 43099 / DSM 3394 / CCM 3739 / CIP 104546 / IAM 13178 / JCM 8861 / NBRC 102185 / NCIMB 2190 / MS3</strain>
    </source>
</reference>
<evidence type="ECO:0000313" key="2">
    <source>
        <dbReference type="EMBL" id="ELY26551.1"/>
    </source>
</evidence>
<protein>
    <submittedName>
        <fullName evidence="1">Uncharacterized protein</fullName>
    </submittedName>
</protein>
<dbReference type="KEGG" id="nmg:Nmag_3981"/>
<dbReference type="EMBL" id="AOHS01000051">
    <property type="protein sequence ID" value="ELY26551.1"/>
    <property type="molecule type" value="Genomic_DNA"/>
</dbReference>
<dbReference type="PaxDb" id="547559-Nmag_3981"/>
<dbReference type="Proteomes" id="UP000001879">
    <property type="component" value="Plasmid pNMAG02"/>
</dbReference>
<keyword evidence="1" id="KW-0614">Plasmid</keyword>
<proteinExistence type="predicted"/>
<dbReference type="AlphaFoldDB" id="D3T1Q8"/>
<geneLocation type="plasmid" evidence="1 3">
    <name>pNMAG02</name>
</geneLocation>
<reference evidence="3" key="1">
    <citation type="submission" date="2010-02" db="EMBL/GenBank/DDBJ databases">
        <title>Complete sequence of plasmid 2 of Natrialba magadii ATCC 43099.</title>
        <authorList>
            <consortium name="US DOE Joint Genome Institute"/>
            <person name="Lucas S."/>
            <person name="Copeland A."/>
            <person name="Lapidus A."/>
            <person name="Cheng J.-F."/>
            <person name="Bruce D."/>
            <person name="Goodwin L."/>
            <person name="Pitluck S."/>
            <person name="Davenport K."/>
            <person name="Saunders E."/>
            <person name="Detter J.C."/>
            <person name="Han C."/>
            <person name="Tapia R."/>
            <person name="Land M."/>
            <person name="Hauser L."/>
            <person name="Kyrpides N."/>
            <person name="Mikhailova N."/>
            <person name="De Castro R.E."/>
            <person name="Maupin-Furlow J.A."/>
            <person name="Woyke T."/>
        </authorList>
    </citation>
    <scope>NUCLEOTIDE SEQUENCE [LARGE SCALE GENOMIC DNA]</scope>
    <source>
        <strain evidence="3">ATCC 43099 / DSM 3394 / CCM 3739 / CIP 104546 / IAM 13178 / JCM 8861 / NBRC 102185 / NCIMB 2190 / MS3</strain>
        <plasmid evidence="3">pNMAG02</plasmid>
    </source>
</reference>
<name>D3T1Q8_NATMM</name>
<dbReference type="OrthoDB" id="379779at2157"/>
<dbReference type="HOGENOM" id="CLU_1414506_0_0_2"/>
<evidence type="ECO:0000313" key="3">
    <source>
        <dbReference type="Proteomes" id="UP000001879"/>
    </source>
</evidence>
<organism evidence="1 3">
    <name type="scientific">Natrialba magadii (strain ATCC 43099 / DSM 3394 / CCM 3739 / CIP 104546 / IAM 13178 / JCM 8861 / NBRC 102185 / NCIMB 2190 / MS3)</name>
    <name type="common">Natronobacterium magadii</name>
    <dbReference type="NCBI Taxonomy" id="547559"/>
    <lineage>
        <taxon>Archaea</taxon>
        <taxon>Methanobacteriati</taxon>
        <taxon>Methanobacteriota</taxon>
        <taxon>Stenosarchaea group</taxon>
        <taxon>Halobacteria</taxon>
        <taxon>Halobacteriales</taxon>
        <taxon>Natrialbaceae</taxon>
        <taxon>Natrialba</taxon>
    </lineage>
</organism>
<evidence type="ECO:0000313" key="1">
    <source>
        <dbReference type="EMBL" id="ADD07517.1"/>
    </source>
</evidence>
<dbReference type="Proteomes" id="UP000011543">
    <property type="component" value="Unassembled WGS sequence"/>
</dbReference>
<accession>D3T1Q8</accession>
<reference evidence="1" key="4">
    <citation type="submission" date="2016-09" db="EMBL/GenBank/DDBJ databases">
        <authorList>
            <person name="Pfeiffer F."/>
        </authorList>
    </citation>
    <scope>NUCLEOTIDE SEQUENCE</scope>
    <source>
        <strain evidence="1">ATCC 43099</strain>
        <plasmid evidence="1">pNMAG02</plasmid>
    </source>
</reference>
<reference evidence="2 4" key="3">
    <citation type="journal article" date="2014" name="PLoS Genet.">
        <title>Phylogenetically driven sequencing of extremely halophilic archaea reveals strategies for static and dynamic osmo-response.</title>
        <authorList>
            <person name="Becker E.A."/>
            <person name="Seitzer P.M."/>
            <person name="Tritt A."/>
            <person name="Larsen D."/>
            <person name="Krusor M."/>
            <person name="Yao A.I."/>
            <person name="Wu D."/>
            <person name="Madern D."/>
            <person name="Eisen J.A."/>
            <person name="Darling A.E."/>
            <person name="Facciotti M.T."/>
        </authorList>
    </citation>
    <scope>NUCLEOTIDE SEQUENCE [LARGE SCALE GENOMIC DNA]</scope>
    <source>
        <strain evidence="4">ATCC 43099 / DSM 3394 / CCM 3739 / CIP 104546 / IAM 13178 / JCM 8861 / NBRC 102185 / NCIMB 2190 / MS3</strain>
        <strain evidence="2">MS-3</strain>
    </source>
</reference>
<dbReference type="EMBL" id="CP001934">
    <property type="protein sequence ID" value="ADD07517.1"/>
    <property type="molecule type" value="Genomic_DNA"/>
</dbReference>
<keyword evidence="3" id="KW-1185">Reference proteome</keyword>